<protein>
    <submittedName>
        <fullName evidence="1">Lysis system i-spanin subunit Rz</fullName>
    </submittedName>
</protein>
<evidence type="ECO:0000313" key="1">
    <source>
        <dbReference type="EMBL" id="MEZ2739075.1"/>
    </source>
</evidence>
<comment type="caution">
    <text evidence="1">The sequence shown here is derived from an EMBL/GenBank/DDBJ whole genome shotgun (WGS) entry which is preliminary data.</text>
</comment>
<proteinExistence type="predicted"/>
<reference evidence="1 2" key="1">
    <citation type="submission" date="2024-08" db="EMBL/GenBank/DDBJ databases">
        <authorList>
            <person name="Feng Z."/>
            <person name="Ronholm J."/>
        </authorList>
    </citation>
    <scope>NUCLEOTIDE SEQUENCE [LARGE SCALE GENOMIC DNA]</scope>
    <source>
        <strain evidence="1 2">4-AB0-8</strain>
    </source>
</reference>
<dbReference type="RefSeq" id="WP_370891339.1">
    <property type="nucleotide sequence ID" value="NZ_JBGJLR010000004.1"/>
</dbReference>
<dbReference type="Proteomes" id="UP001567350">
    <property type="component" value="Unassembled WGS sequence"/>
</dbReference>
<organism evidence="1 2">
    <name type="scientific">Comamonas jiangduensis</name>
    <dbReference type="NCBI Taxonomy" id="1194168"/>
    <lineage>
        <taxon>Bacteria</taxon>
        <taxon>Pseudomonadati</taxon>
        <taxon>Pseudomonadota</taxon>
        <taxon>Betaproteobacteria</taxon>
        <taxon>Burkholderiales</taxon>
        <taxon>Comamonadaceae</taxon>
        <taxon>Comamonas</taxon>
    </lineage>
</organism>
<gene>
    <name evidence="1" type="ORF">ACBP88_06290</name>
</gene>
<sequence length="175" mass="18887">MPKVWSWLILIACALGSAGGWVVQGWRLSGQHAQELAARDRQALEVAEAIKQAGIEANNAISAADARAWKGLEDDKKELGRLRGCVAAGTCGVRLIVKPAPTGGGASDSSPGSVGHDTIEIDPDVQRRVLDHREAIAEDAAKLEYLQAYAQQCWLTLYKPRQPERVWVPRAQSGP</sequence>
<keyword evidence="2" id="KW-1185">Reference proteome</keyword>
<name>A0ABV4IE56_9BURK</name>
<evidence type="ECO:0000313" key="2">
    <source>
        <dbReference type="Proteomes" id="UP001567350"/>
    </source>
</evidence>
<dbReference type="InterPro" id="IPR004929">
    <property type="entry name" value="I-spanin"/>
</dbReference>
<dbReference type="EMBL" id="JBGJLR010000004">
    <property type="protein sequence ID" value="MEZ2739075.1"/>
    <property type="molecule type" value="Genomic_DNA"/>
</dbReference>
<accession>A0ABV4IE56</accession>
<dbReference type="Pfam" id="PF03245">
    <property type="entry name" value="Phage_lysis"/>
    <property type="match status" value="1"/>
</dbReference>